<organism evidence="14 15">
    <name type="scientific">Candidatus Stercoripulliclostridium merdigallinarum</name>
    <dbReference type="NCBI Taxonomy" id="2840951"/>
    <lineage>
        <taxon>Bacteria</taxon>
        <taxon>Bacillati</taxon>
        <taxon>Bacillota</taxon>
        <taxon>Clostridia</taxon>
        <taxon>Eubacteriales</taxon>
        <taxon>Candidatus Stercoripulliclostridium</taxon>
    </lineage>
</organism>
<keyword evidence="5 9" id="KW-0067">ATP-binding</keyword>
<dbReference type="SMART" id="SM00382">
    <property type="entry name" value="AAA"/>
    <property type="match status" value="1"/>
</dbReference>
<dbReference type="InterPro" id="IPR000194">
    <property type="entry name" value="ATPase_F1/V1/A1_a/bsu_nucl-bd"/>
</dbReference>
<feature type="binding site" evidence="9">
    <location>
        <begin position="328"/>
        <end position="333"/>
    </location>
    <ligand>
        <name>ATP</name>
        <dbReference type="ChEBI" id="CHEBI:30616"/>
    </ligand>
</feature>
<dbReference type="Gene3D" id="3.40.50.300">
    <property type="entry name" value="P-loop containing nucleotide triphosphate hydrolases"/>
    <property type="match status" value="1"/>
</dbReference>
<dbReference type="PANTHER" id="PTHR46425:SF1">
    <property type="entry name" value="TRANSCRIPTION TERMINATION FACTOR RHO"/>
    <property type="match status" value="1"/>
</dbReference>
<sequence length="595" mass="67973">MVNFITEEQLDRLSIFQLRNLCRELGHNCPTDKKKAELVDFVLSLKELPDPVNDAPVKRRGRPPKDQGGSDLIKLVQEYLLKQGVDYRTLSNADGAEAEDYAARVASKYQEPEKKERKDYDRREAQGRDYDRRDRDYVTRDYEREKMQKRMNGNRFRTVKDGYEPESPSRRIAEYRELGGTRPDDDDRMNKNRYTDRTKYDPQDSVAYTEIREREGILEICPDGYGFLRAKNYEQGPQDAYISAQLIKRFKLRKGDYVKANAKKNAENRPPNVVEVLSVNDKDPQEMFQRPWFESLVPVYPDERYKLELAGAQADLAIRAIDLVAPIGKGQRAMIVSPPKAGKTTLLKKIAHSIATNYPEGQTGGAHLMVLLVDERPEEVTDMQRSIQGEVVYSTFDEMPEHHTKAAELVLERAKRLVELGQDVVILMDSLTRLARAYNLTITPTGKTLSGGIDPGSLHAPKRFFGAARNIENGGSLTIIATALVDTGSRMDDVIYEEFKGTGNMEIHLDRKLSEKRIFPAIDLNRSSTRREELLLSQRELEGIWAVRKMLSAGDVQEATENLIQMMLKTRSNKEFIDQLTLQIAKLQKDGFNFT</sequence>
<evidence type="ECO:0000259" key="13">
    <source>
        <dbReference type="PROSITE" id="PS51856"/>
    </source>
</evidence>
<dbReference type="NCBIfam" id="TIGR00767">
    <property type="entry name" value="rho"/>
    <property type="match status" value="1"/>
</dbReference>
<dbReference type="GO" id="GO:0016787">
    <property type="term" value="F:hydrolase activity"/>
    <property type="evidence" value="ECO:0007669"/>
    <property type="project" value="UniProtKB-KW"/>
</dbReference>
<name>A0A9D1MIB2_9FIRM</name>
<dbReference type="InterPro" id="IPR003593">
    <property type="entry name" value="AAA+_ATPase"/>
</dbReference>
<dbReference type="PROSITE" id="PS51856">
    <property type="entry name" value="RHO_RNA_BD"/>
    <property type="match status" value="1"/>
</dbReference>
<keyword evidence="2 9" id="KW-0547">Nucleotide-binding</keyword>
<keyword evidence="4 9" id="KW-0347">Helicase</keyword>
<evidence type="ECO:0000313" key="14">
    <source>
        <dbReference type="EMBL" id="HIU60819.1"/>
    </source>
</evidence>
<comment type="caution">
    <text evidence="14">The sequence shown here is derived from an EMBL/GenBank/DDBJ whole genome shotgun (WGS) entry which is preliminary data.</text>
</comment>
<feature type="compositionally biased region" description="Basic and acidic residues" evidence="12">
    <location>
        <begin position="110"/>
        <end position="137"/>
    </location>
</feature>
<keyword evidence="1 9" id="KW-0806">Transcription termination</keyword>
<dbReference type="SUPFAM" id="SSF50249">
    <property type="entry name" value="Nucleic acid-binding proteins"/>
    <property type="match status" value="1"/>
</dbReference>
<keyword evidence="7 9" id="KW-0805">Transcription regulation</keyword>
<dbReference type="InterPro" id="IPR041703">
    <property type="entry name" value="Rho_factor_ATP-bd"/>
</dbReference>
<keyword evidence="3 9" id="KW-0378">Hydrolase</keyword>
<dbReference type="Gene3D" id="2.40.50.140">
    <property type="entry name" value="Nucleic acid-binding proteins"/>
    <property type="match status" value="1"/>
</dbReference>
<feature type="binding site" evidence="9">
    <location>
        <begin position="340"/>
        <end position="345"/>
    </location>
    <ligand>
        <name>ATP</name>
        <dbReference type="ChEBI" id="CHEBI:30616"/>
    </ligand>
</feature>
<dbReference type="CDD" id="cd01128">
    <property type="entry name" value="rho_factor_C"/>
    <property type="match status" value="1"/>
</dbReference>
<dbReference type="NCBIfam" id="NF006886">
    <property type="entry name" value="PRK09376.1"/>
    <property type="match status" value="1"/>
</dbReference>
<reference evidence="14" key="1">
    <citation type="submission" date="2020-10" db="EMBL/GenBank/DDBJ databases">
        <authorList>
            <person name="Gilroy R."/>
        </authorList>
    </citation>
    <scope>NUCLEOTIDE SEQUENCE</scope>
    <source>
        <strain evidence="14">18911</strain>
    </source>
</reference>
<evidence type="ECO:0000256" key="5">
    <source>
        <dbReference type="ARBA" id="ARBA00022840"/>
    </source>
</evidence>
<evidence type="ECO:0000313" key="15">
    <source>
        <dbReference type="Proteomes" id="UP000824094"/>
    </source>
</evidence>
<dbReference type="InterPro" id="IPR004665">
    <property type="entry name" value="Term_rho"/>
</dbReference>
<evidence type="ECO:0000256" key="2">
    <source>
        <dbReference type="ARBA" id="ARBA00022741"/>
    </source>
</evidence>
<keyword evidence="6 9" id="KW-0694">RNA-binding</keyword>
<evidence type="ECO:0000256" key="9">
    <source>
        <dbReference type="HAMAP-Rule" id="MF_01884"/>
    </source>
</evidence>
<dbReference type="PANTHER" id="PTHR46425">
    <property type="entry name" value="TRANSCRIPTION TERMINATION FACTOR RHO"/>
    <property type="match status" value="1"/>
</dbReference>
<dbReference type="EC" id="3.6.4.-" evidence="9 10"/>
<dbReference type="GO" id="GO:0005524">
    <property type="term" value="F:ATP binding"/>
    <property type="evidence" value="ECO:0007669"/>
    <property type="project" value="UniProtKB-UniRule"/>
</dbReference>
<evidence type="ECO:0000256" key="3">
    <source>
        <dbReference type="ARBA" id="ARBA00022801"/>
    </source>
</evidence>
<feature type="region of interest" description="Disordered" evidence="12">
    <location>
        <begin position="105"/>
        <end position="137"/>
    </location>
</feature>
<gene>
    <name evidence="9 14" type="primary">rho</name>
    <name evidence="14" type="ORF">IAB05_05455</name>
</gene>
<dbReference type="EMBL" id="DVNF01000159">
    <property type="protein sequence ID" value="HIU60819.1"/>
    <property type="molecule type" value="Genomic_DNA"/>
</dbReference>
<accession>A0A9D1MIB2</accession>
<reference evidence="14" key="2">
    <citation type="journal article" date="2021" name="PeerJ">
        <title>Extensive microbial diversity within the chicken gut microbiome revealed by metagenomics and culture.</title>
        <authorList>
            <person name="Gilroy R."/>
            <person name="Ravi A."/>
            <person name="Getino M."/>
            <person name="Pursley I."/>
            <person name="Horton D.L."/>
            <person name="Alikhan N.F."/>
            <person name="Baker D."/>
            <person name="Gharbi K."/>
            <person name="Hall N."/>
            <person name="Watson M."/>
            <person name="Adriaenssens E.M."/>
            <person name="Foster-Nyarko E."/>
            <person name="Jarju S."/>
            <person name="Secka A."/>
            <person name="Antonio M."/>
            <person name="Oren A."/>
            <person name="Chaudhuri R.R."/>
            <person name="La Ragione R."/>
            <person name="Hildebrand F."/>
            <person name="Pallen M.J."/>
        </authorList>
    </citation>
    <scope>NUCLEOTIDE SEQUENCE</scope>
    <source>
        <strain evidence="14">18911</strain>
    </source>
</reference>
<protein>
    <recommendedName>
        <fullName evidence="9 10">Transcription termination factor Rho</fullName>
        <ecNumber evidence="9 10">3.6.4.-</ecNumber>
    </recommendedName>
    <alternativeName>
        <fullName evidence="9">ATP-dependent helicase Rho</fullName>
    </alternativeName>
</protein>
<dbReference type="GO" id="GO:0004386">
    <property type="term" value="F:helicase activity"/>
    <property type="evidence" value="ECO:0007669"/>
    <property type="project" value="UniProtKB-UniRule"/>
</dbReference>
<dbReference type="SUPFAM" id="SSF52540">
    <property type="entry name" value="P-loop containing nucleoside triphosphate hydrolases"/>
    <property type="match status" value="1"/>
</dbReference>
<proteinExistence type="inferred from homology"/>
<comment type="function">
    <text evidence="9">Facilitates transcription termination by a mechanism that involves Rho binding to the nascent RNA, activation of Rho's RNA-dependent ATPase activity, and release of the mRNA from the DNA template.</text>
</comment>
<feature type="region of interest" description="Disordered" evidence="12">
    <location>
        <begin position="179"/>
        <end position="199"/>
    </location>
</feature>
<evidence type="ECO:0000256" key="11">
    <source>
        <dbReference type="PROSITE-ProRule" id="PRU01203"/>
    </source>
</evidence>
<evidence type="ECO:0000256" key="10">
    <source>
        <dbReference type="NCBIfam" id="TIGR00767"/>
    </source>
</evidence>
<feature type="binding site" evidence="9">
    <location>
        <position position="376"/>
    </location>
    <ligand>
        <name>ATP</name>
        <dbReference type="ChEBI" id="CHEBI:30616"/>
    </ligand>
</feature>
<feature type="domain" description="Rho RNA-BD" evidence="13">
    <location>
        <begin position="211"/>
        <end position="283"/>
    </location>
</feature>
<keyword evidence="8 9" id="KW-0804">Transcription</keyword>
<evidence type="ECO:0000256" key="7">
    <source>
        <dbReference type="ARBA" id="ARBA00023015"/>
    </source>
</evidence>
<evidence type="ECO:0000256" key="12">
    <source>
        <dbReference type="SAM" id="MobiDB-lite"/>
    </source>
</evidence>
<evidence type="ECO:0000256" key="6">
    <source>
        <dbReference type="ARBA" id="ARBA00022884"/>
    </source>
</evidence>
<dbReference type="Pfam" id="PF07497">
    <property type="entry name" value="Rho_RNA_bind"/>
    <property type="match status" value="1"/>
</dbReference>
<dbReference type="GO" id="GO:0003723">
    <property type="term" value="F:RNA binding"/>
    <property type="evidence" value="ECO:0007669"/>
    <property type="project" value="UniProtKB-UniRule"/>
</dbReference>
<comment type="subunit">
    <text evidence="9">Homohexamer. The homohexamer assembles into an open ring structure.</text>
</comment>
<dbReference type="Proteomes" id="UP000824094">
    <property type="component" value="Unassembled WGS sequence"/>
</dbReference>
<evidence type="ECO:0000256" key="8">
    <source>
        <dbReference type="ARBA" id="ARBA00023163"/>
    </source>
</evidence>
<dbReference type="GO" id="GO:0006353">
    <property type="term" value="P:DNA-templated transcription termination"/>
    <property type="evidence" value="ECO:0007669"/>
    <property type="project" value="UniProtKB-UniRule"/>
</dbReference>
<dbReference type="GO" id="GO:0008186">
    <property type="term" value="F:ATP-dependent activity, acting on RNA"/>
    <property type="evidence" value="ECO:0007669"/>
    <property type="project" value="UniProtKB-UniRule"/>
</dbReference>
<dbReference type="InterPro" id="IPR011113">
    <property type="entry name" value="Rho_RNA-bd"/>
</dbReference>
<dbReference type="InterPro" id="IPR012340">
    <property type="entry name" value="NA-bd_OB-fold"/>
</dbReference>
<dbReference type="Pfam" id="PF00006">
    <property type="entry name" value="ATP-synt_ab"/>
    <property type="match status" value="1"/>
</dbReference>
<comment type="caution">
    <text evidence="9">Lacks conserved residue(s) required for the propagation of feature annotation.</text>
</comment>
<dbReference type="InterPro" id="IPR027417">
    <property type="entry name" value="P-loop_NTPase"/>
</dbReference>
<dbReference type="AlphaFoldDB" id="A0A9D1MIB2"/>
<comment type="similarity">
    <text evidence="9 11">Belongs to the Rho family.</text>
</comment>
<dbReference type="HAMAP" id="MF_01884">
    <property type="entry name" value="Rho"/>
    <property type="match status" value="1"/>
</dbReference>
<evidence type="ECO:0000256" key="4">
    <source>
        <dbReference type="ARBA" id="ARBA00022806"/>
    </source>
</evidence>
<evidence type="ECO:0000256" key="1">
    <source>
        <dbReference type="ARBA" id="ARBA00022472"/>
    </source>
</evidence>